<evidence type="ECO:0000256" key="4">
    <source>
        <dbReference type="ARBA" id="ARBA00023136"/>
    </source>
</evidence>
<comment type="subcellular location">
    <subcellularLocation>
        <location evidence="1">Membrane</location>
        <topology evidence="1">Multi-pass membrane protein</topology>
    </subcellularLocation>
</comment>
<feature type="domain" description="Rhodopsin" evidence="8">
    <location>
        <begin position="26"/>
        <end position="271"/>
    </location>
</feature>
<dbReference type="PANTHER" id="PTHR33048:SF96">
    <property type="entry name" value="INTEGRAL MEMBRANE PROTEIN"/>
    <property type="match status" value="1"/>
</dbReference>
<feature type="transmembrane region" description="Helical" evidence="7">
    <location>
        <begin position="6"/>
        <end position="31"/>
    </location>
</feature>
<keyword evidence="3 7" id="KW-1133">Transmembrane helix</keyword>
<sequence>MADNRGPALAAVLIVLLVLSLISTALRFYSMGVILKRFYVEDWLALVSLVLYCVYTACALLGVHYGVGQHVDDVAPLDRPKAVMWRWIATLFYIVIAWLVKLVVGFFLLRICSHKRWQRITLWVLMSVVSVFNVIYIFIAIFACHPVERTWTRYDPTPQEGHCNSTSFATIPTYIAAFLNVLADWILPLLPATLVWKAKMETRKKVSVCAVMALGSLASIASIVRIPYAYGILDNPDYLYTFQPIAVWSTVEIGVGLTASSLATLTPLFRKIKVFGSTGQTNPTGGVDSQFQGRKPVGLPSVDKESAQRGDTAQTPVSLLKPKPEPDVEALEGASQASDEIELYPFRIPPGRA</sequence>
<evidence type="ECO:0000259" key="8">
    <source>
        <dbReference type="Pfam" id="PF20684"/>
    </source>
</evidence>
<feature type="transmembrane region" description="Helical" evidence="7">
    <location>
        <begin position="43"/>
        <end position="67"/>
    </location>
</feature>
<feature type="transmembrane region" description="Helical" evidence="7">
    <location>
        <begin position="87"/>
        <end position="109"/>
    </location>
</feature>
<proteinExistence type="inferred from homology"/>
<dbReference type="Pfam" id="PF20684">
    <property type="entry name" value="Fung_rhodopsin"/>
    <property type="match status" value="1"/>
</dbReference>
<feature type="transmembrane region" description="Helical" evidence="7">
    <location>
        <begin position="245"/>
        <end position="265"/>
    </location>
</feature>
<accession>A0AAD4F665</accession>
<keyword evidence="4 7" id="KW-0472">Membrane</keyword>
<comment type="caution">
    <text evidence="9">The sequence shown here is derived from an EMBL/GenBank/DDBJ whole genome shotgun (WGS) entry which is preliminary data.</text>
</comment>
<evidence type="ECO:0000256" key="1">
    <source>
        <dbReference type="ARBA" id="ARBA00004141"/>
    </source>
</evidence>
<evidence type="ECO:0000256" key="3">
    <source>
        <dbReference type="ARBA" id="ARBA00022989"/>
    </source>
</evidence>
<organism evidence="9 10">
    <name type="scientific">Staphylotrichum longicolle</name>
    <dbReference type="NCBI Taxonomy" id="669026"/>
    <lineage>
        <taxon>Eukaryota</taxon>
        <taxon>Fungi</taxon>
        <taxon>Dikarya</taxon>
        <taxon>Ascomycota</taxon>
        <taxon>Pezizomycotina</taxon>
        <taxon>Sordariomycetes</taxon>
        <taxon>Sordariomycetidae</taxon>
        <taxon>Sordariales</taxon>
        <taxon>Chaetomiaceae</taxon>
        <taxon>Staphylotrichum</taxon>
    </lineage>
</organism>
<evidence type="ECO:0000256" key="7">
    <source>
        <dbReference type="SAM" id="Phobius"/>
    </source>
</evidence>
<dbReference type="GO" id="GO:0016020">
    <property type="term" value="C:membrane"/>
    <property type="evidence" value="ECO:0007669"/>
    <property type="project" value="UniProtKB-SubCell"/>
</dbReference>
<dbReference type="InterPro" id="IPR052337">
    <property type="entry name" value="SAT4-like"/>
</dbReference>
<keyword evidence="2 7" id="KW-0812">Transmembrane</keyword>
<gene>
    <name evidence="9" type="ORF">NEMBOFW57_003520</name>
</gene>
<feature type="region of interest" description="Disordered" evidence="6">
    <location>
        <begin position="281"/>
        <end position="336"/>
    </location>
</feature>
<evidence type="ECO:0000313" key="10">
    <source>
        <dbReference type="Proteomes" id="UP001197093"/>
    </source>
</evidence>
<dbReference type="InterPro" id="IPR049326">
    <property type="entry name" value="Rhodopsin_dom_fungi"/>
</dbReference>
<feature type="transmembrane region" description="Helical" evidence="7">
    <location>
        <begin position="208"/>
        <end position="233"/>
    </location>
</feature>
<name>A0AAD4F665_9PEZI</name>
<keyword evidence="10" id="KW-1185">Reference proteome</keyword>
<feature type="compositionally biased region" description="Polar residues" evidence="6">
    <location>
        <begin position="281"/>
        <end position="292"/>
    </location>
</feature>
<evidence type="ECO:0000313" key="9">
    <source>
        <dbReference type="EMBL" id="KAG7293469.1"/>
    </source>
</evidence>
<comment type="similarity">
    <text evidence="5">Belongs to the SAT4 family.</text>
</comment>
<evidence type="ECO:0000256" key="2">
    <source>
        <dbReference type="ARBA" id="ARBA00022692"/>
    </source>
</evidence>
<dbReference type="AlphaFoldDB" id="A0AAD4F665"/>
<feature type="transmembrane region" description="Helical" evidence="7">
    <location>
        <begin position="174"/>
        <end position="196"/>
    </location>
</feature>
<evidence type="ECO:0000256" key="6">
    <source>
        <dbReference type="SAM" id="MobiDB-lite"/>
    </source>
</evidence>
<feature type="transmembrane region" description="Helical" evidence="7">
    <location>
        <begin position="121"/>
        <end position="143"/>
    </location>
</feature>
<dbReference type="EMBL" id="JAHCVI010000001">
    <property type="protein sequence ID" value="KAG7293469.1"/>
    <property type="molecule type" value="Genomic_DNA"/>
</dbReference>
<dbReference type="Proteomes" id="UP001197093">
    <property type="component" value="Unassembled WGS sequence"/>
</dbReference>
<dbReference type="PANTHER" id="PTHR33048">
    <property type="entry name" value="PTH11-LIKE INTEGRAL MEMBRANE PROTEIN (AFU_ORTHOLOGUE AFUA_5G11245)"/>
    <property type="match status" value="1"/>
</dbReference>
<protein>
    <recommendedName>
        <fullName evidence="8">Rhodopsin domain-containing protein</fullName>
    </recommendedName>
</protein>
<evidence type="ECO:0000256" key="5">
    <source>
        <dbReference type="ARBA" id="ARBA00038359"/>
    </source>
</evidence>
<reference evidence="9" key="1">
    <citation type="submission" date="2023-02" db="EMBL/GenBank/DDBJ databases">
        <authorList>
            <person name="Palmer J.M."/>
        </authorList>
    </citation>
    <scope>NUCLEOTIDE SEQUENCE</scope>
    <source>
        <strain evidence="9">FW57</strain>
    </source>
</reference>